<evidence type="ECO:0000313" key="1">
    <source>
        <dbReference type="EMBL" id="QQG37441.1"/>
    </source>
</evidence>
<name>A0A7T5UI02_9BACT</name>
<dbReference type="AlphaFoldDB" id="A0A7T5UI02"/>
<gene>
    <name evidence="1" type="ORF">HYS17_09030</name>
</gene>
<evidence type="ECO:0000313" key="2">
    <source>
        <dbReference type="Proteomes" id="UP000595362"/>
    </source>
</evidence>
<dbReference type="EMBL" id="CP066681">
    <property type="protein sequence ID" value="QQG37441.1"/>
    <property type="molecule type" value="Genomic_DNA"/>
</dbReference>
<protein>
    <recommendedName>
        <fullName evidence="3">Serine/threonine protein phosphatase</fullName>
    </recommendedName>
</protein>
<accession>A0A7T5UI02</accession>
<dbReference type="InterPro" id="IPR029052">
    <property type="entry name" value="Metallo-depent_PP-like"/>
</dbReference>
<dbReference type="SUPFAM" id="SSF56300">
    <property type="entry name" value="Metallo-dependent phosphatases"/>
    <property type="match status" value="1"/>
</dbReference>
<evidence type="ECO:0008006" key="3">
    <source>
        <dbReference type="Google" id="ProtNLM"/>
    </source>
</evidence>
<organism evidence="1 2">
    <name type="scientific">Micavibrio aeruginosavorus</name>
    <dbReference type="NCBI Taxonomy" id="349221"/>
    <lineage>
        <taxon>Bacteria</taxon>
        <taxon>Pseudomonadati</taxon>
        <taxon>Bdellovibrionota</taxon>
        <taxon>Bdellovibrionia</taxon>
        <taxon>Bdellovibrionales</taxon>
        <taxon>Pseudobdellovibrionaceae</taxon>
        <taxon>Micavibrio</taxon>
    </lineage>
</organism>
<proteinExistence type="predicted"/>
<dbReference type="Gene3D" id="3.60.21.10">
    <property type="match status" value="1"/>
</dbReference>
<sequence>MMTLHDLLYPMIRPGDRVVYLGNYTGYGNDPIDTIDEILTFRRMVLSLPGMMAGDIAYLRGSQEEMWQKLLQLQFAPRPGETLSWMLDNGLRPTIEAYGIDPQKGLYAAQEGVMGLTKWGAHIRESVRRHPGHDVFSTHLRRAAYTSDEAEYPMLFVHTGLDPSRSLHDQGDNFWWGSLQFKNILNPYDPFQKVVRGFDPESQGIHLNCVTATLDGGCGFGGTLVCAGFTPTGDIFELIET</sequence>
<reference evidence="1 2" key="1">
    <citation type="submission" date="2020-07" db="EMBL/GenBank/DDBJ databases">
        <title>Huge and variable diversity of episymbiotic CPR bacteria and DPANN archaea in groundwater ecosystems.</title>
        <authorList>
            <person name="He C.Y."/>
            <person name="Keren R."/>
            <person name="Whittaker M."/>
            <person name="Farag I.F."/>
            <person name="Doudna J."/>
            <person name="Cate J.H.D."/>
            <person name="Banfield J.F."/>
        </authorList>
    </citation>
    <scope>NUCLEOTIDE SEQUENCE [LARGE SCALE GENOMIC DNA]</scope>
    <source>
        <strain evidence="1">NC_groundwater_70_Ag_B-0.1um_54_66</strain>
    </source>
</reference>
<dbReference type="Proteomes" id="UP000595362">
    <property type="component" value="Chromosome"/>
</dbReference>